<dbReference type="AlphaFoldDB" id="A0A517QLE0"/>
<reference evidence="1 2" key="1">
    <citation type="submission" date="2019-02" db="EMBL/GenBank/DDBJ databases">
        <title>Deep-cultivation of Planctomycetes and their phenomic and genomic characterization uncovers novel biology.</title>
        <authorList>
            <person name="Wiegand S."/>
            <person name="Jogler M."/>
            <person name="Boedeker C."/>
            <person name="Pinto D."/>
            <person name="Vollmers J."/>
            <person name="Rivas-Marin E."/>
            <person name="Kohn T."/>
            <person name="Peeters S.H."/>
            <person name="Heuer A."/>
            <person name="Rast P."/>
            <person name="Oberbeckmann S."/>
            <person name="Bunk B."/>
            <person name="Jeske O."/>
            <person name="Meyerdierks A."/>
            <person name="Storesund J.E."/>
            <person name="Kallscheuer N."/>
            <person name="Luecker S."/>
            <person name="Lage O.M."/>
            <person name="Pohl T."/>
            <person name="Merkel B.J."/>
            <person name="Hornburger P."/>
            <person name="Mueller R.-W."/>
            <person name="Bruemmer F."/>
            <person name="Labrenz M."/>
            <person name="Spormann A.M."/>
            <person name="Op den Camp H."/>
            <person name="Overmann J."/>
            <person name="Amann R."/>
            <person name="Jetten M.S.M."/>
            <person name="Mascher T."/>
            <person name="Medema M.H."/>
            <person name="Devos D.P."/>
            <person name="Kaster A.-K."/>
            <person name="Ovreas L."/>
            <person name="Rohde M."/>
            <person name="Galperin M.Y."/>
            <person name="Jogler C."/>
        </authorList>
    </citation>
    <scope>NUCLEOTIDE SEQUENCE [LARGE SCALE GENOMIC DNA]</scope>
    <source>
        <strain evidence="1 2">Mal48</strain>
    </source>
</reference>
<name>A0A517QLE0_9PLAN</name>
<evidence type="ECO:0000313" key="2">
    <source>
        <dbReference type="Proteomes" id="UP000315724"/>
    </source>
</evidence>
<organism evidence="1 2">
    <name type="scientific">Thalassoglobus polymorphus</name>
    <dbReference type="NCBI Taxonomy" id="2527994"/>
    <lineage>
        <taxon>Bacteria</taxon>
        <taxon>Pseudomonadati</taxon>
        <taxon>Planctomycetota</taxon>
        <taxon>Planctomycetia</taxon>
        <taxon>Planctomycetales</taxon>
        <taxon>Planctomycetaceae</taxon>
        <taxon>Thalassoglobus</taxon>
    </lineage>
</organism>
<dbReference type="KEGG" id="tpol:Mal48_16890"/>
<proteinExistence type="predicted"/>
<evidence type="ECO:0000313" key="1">
    <source>
        <dbReference type="EMBL" id="QDT32443.1"/>
    </source>
</evidence>
<dbReference type="RefSeq" id="WP_145197700.1">
    <property type="nucleotide sequence ID" value="NZ_CP036267.1"/>
</dbReference>
<protein>
    <submittedName>
        <fullName evidence="1">Uncharacterized protein</fullName>
    </submittedName>
</protein>
<sequence length="561" mass="65189">MTETQLFRPTTFLPFLLIKSDFGASFAPGRLLSFLFLTICAPHFAFAQQEAIHQLDLRIPNGAFPQPVPIQQFQRIRVRGNGQNLRMQQPFVVRGGALIRSQPQQFDQRLKENGLGIFENRIRAFLVAQANWIDICCDLSMDQKRDYEQLIEKELEELRENRAKYHFTLRDVLPVTLTTQGITNRFSDDSEWHKKIKNLLSENQREKLTKEQTLRNDRLLSALADHSYCELTKTLHFTPDQEASLKNHFKAYLKDSEHLFYSNKLDSVVFDYRSTYKLLDDFPEDLLSPPQRTKLKRTANSKFVVRRGNQPLQLSIIQINFSTADNEFSFDEAIQNSLEETKQRVRYHLQLHTDEIAAILKLTEAEVKQLELAQLGVAQYLVENQKKTVREDVQKTQDRLEKRGLGKASAIQIIFPHLSDSTILMHPIFTEVIKNLGPHYEEYQRILKEQSRLSQVSYLVSLLDRELWLSQTQSESLHDLLESRLAVQIEELSPEIYEIVLVAFALNSISDTEIEQALNAPQIQVWQELKRQFEFQDKTTAILNFPDKGSIIFKLPKQISN</sequence>
<keyword evidence="2" id="KW-1185">Reference proteome</keyword>
<accession>A0A517QLE0</accession>
<dbReference type="EMBL" id="CP036267">
    <property type="protein sequence ID" value="QDT32443.1"/>
    <property type="molecule type" value="Genomic_DNA"/>
</dbReference>
<gene>
    <name evidence="1" type="ORF">Mal48_16890</name>
</gene>
<dbReference type="Proteomes" id="UP000315724">
    <property type="component" value="Chromosome"/>
</dbReference>